<dbReference type="AlphaFoldDB" id="A0A371NVT9"/>
<evidence type="ECO:0000313" key="2">
    <source>
        <dbReference type="EMBL" id="REJ06059.1"/>
    </source>
</evidence>
<dbReference type="Proteomes" id="UP000262172">
    <property type="component" value="Unassembled WGS sequence"/>
</dbReference>
<reference evidence="2 3" key="1">
    <citation type="submission" date="2018-08" db="EMBL/GenBank/DDBJ databases">
        <title>Isolation, diversity and antifungal activity of Actinobacteria from cow dung.</title>
        <authorList>
            <person name="Ling L."/>
        </authorList>
    </citation>
    <scope>NUCLEOTIDE SEQUENCE [LARGE SCALE GENOMIC DNA]</scope>
    <source>
        <strain evidence="2 3">NEAU-LLE</strain>
    </source>
</reference>
<dbReference type="OrthoDB" id="5082857at2"/>
<accession>A0A371NVT9</accession>
<protein>
    <submittedName>
        <fullName evidence="2">Uncharacterized protein</fullName>
    </submittedName>
</protein>
<keyword evidence="1" id="KW-0812">Transmembrane</keyword>
<proteinExistence type="predicted"/>
<keyword evidence="1" id="KW-1133">Transmembrane helix</keyword>
<keyword evidence="3" id="KW-1185">Reference proteome</keyword>
<evidence type="ECO:0000256" key="1">
    <source>
        <dbReference type="SAM" id="Phobius"/>
    </source>
</evidence>
<feature type="transmembrane region" description="Helical" evidence="1">
    <location>
        <begin position="5"/>
        <end position="24"/>
    </location>
</feature>
<dbReference type="RefSeq" id="WP_116241655.1">
    <property type="nucleotide sequence ID" value="NZ_QUAB01000038.1"/>
</dbReference>
<sequence>MAAFIAFIIMFVGGIYLLGLSFGLEAFQGVVFVAGILIVSIALALLMRQGGSATRRSNNWSQDS</sequence>
<feature type="transmembrane region" description="Helical" evidence="1">
    <location>
        <begin position="30"/>
        <end position="47"/>
    </location>
</feature>
<evidence type="ECO:0000313" key="3">
    <source>
        <dbReference type="Proteomes" id="UP000262172"/>
    </source>
</evidence>
<keyword evidence="1" id="KW-0472">Membrane</keyword>
<dbReference type="EMBL" id="QUAB01000038">
    <property type="protein sequence ID" value="REJ06059.1"/>
    <property type="molecule type" value="Genomic_DNA"/>
</dbReference>
<organism evidence="2 3">
    <name type="scientific">Microbacterium bovistercoris</name>
    <dbReference type="NCBI Taxonomy" id="2293570"/>
    <lineage>
        <taxon>Bacteria</taxon>
        <taxon>Bacillati</taxon>
        <taxon>Actinomycetota</taxon>
        <taxon>Actinomycetes</taxon>
        <taxon>Micrococcales</taxon>
        <taxon>Microbacteriaceae</taxon>
        <taxon>Microbacterium</taxon>
    </lineage>
</organism>
<comment type="caution">
    <text evidence="2">The sequence shown here is derived from an EMBL/GenBank/DDBJ whole genome shotgun (WGS) entry which is preliminary data.</text>
</comment>
<name>A0A371NVT9_9MICO</name>
<gene>
    <name evidence="2" type="ORF">DY023_07125</name>
</gene>